<dbReference type="InterPro" id="IPR029063">
    <property type="entry name" value="SAM-dependent_MTases_sf"/>
</dbReference>
<accession>X1MM74</accession>
<organism evidence="2">
    <name type="scientific">marine sediment metagenome</name>
    <dbReference type="NCBI Taxonomy" id="412755"/>
    <lineage>
        <taxon>unclassified sequences</taxon>
        <taxon>metagenomes</taxon>
        <taxon>ecological metagenomes</taxon>
    </lineage>
</organism>
<feature type="non-terminal residue" evidence="2">
    <location>
        <position position="234"/>
    </location>
</feature>
<dbReference type="NCBIfam" id="TIGR01444">
    <property type="entry name" value="fkbM_fam"/>
    <property type="match status" value="1"/>
</dbReference>
<dbReference type="SUPFAM" id="SSF53335">
    <property type="entry name" value="S-adenosyl-L-methionine-dependent methyltransferases"/>
    <property type="match status" value="1"/>
</dbReference>
<evidence type="ECO:0000259" key="1">
    <source>
        <dbReference type="Pfam" id="PF05050"/>
    </source>
</evidence>
<dbReference type="Gene3D" id="3.40.50.150">
    <property type="entry name" value="Vaccinia Virus protein VP39"/>
    <property type="match status" value="1"/>
</dbReference>
<dbReference type="AlphaFoldDB" id="X1MM74"/>
<evidence type="ECO:0000313" key="2">
    <source>
        <dbReference type="EMBL" id="GAI19156.1"/>
    </source>
</evidence>
<comment type="caution">
    <text evidence="2">The sequence shown here is derived from an EMBL/GenBank/DDBJ whole genome shotgun (WGS) entry which is preliminary data.</text>
</comment>
<dbReference type="InterPro" id="IPR052514">
    <property type="entry name" value="SAM-dependent_MTase"/>
</dbReference>
<reference evidence="2" key="1">
    <citation type="journal article" date="2014" name="Front. Microbiol.">
        <title>High frequency of phylogenetically diverse reductive dehalogenase-homologous genes in deep subseafloor sedimentary metagenomes.</title>
        <authorList>
            <person name="Kawai M."/>
            <person name="Futagami T."/>
            <person name="Toyoda A."/>
            <person name="Takaki Y."/>
            <person name="Nishi S."/>
            <person name="Hori S."/>
            <person name="Arai W."/>
            <person name="Tsubouchi T."/>
            <person name="Morono Y."/>
            <person name="Uchiyama I."/>
            <person name="Ito T."/>
            <person name="Fujiyama A."/>
            <person name="Inagaki F."/>
            <person name="Takami H."/>
        </authorList>
    </citation>
    <scope>NUCLEOTIDE SEQUENCE</scope>
    <source>
        <strain evidence="2">Expedition CK06-06</strain>
    </source>
</reference>
<protein>
    <recommendedName>
        <fullName evidence="1">Methyltransferase FkbM domain-containing protein</fullName>
    </recommendedName>
</protein>
<gene>
    <name evidence="2" type="ORF">S06H3_34871</name>
</gene>
<dbReference type="Pfam" id="PF05050">
    <property type="entry name" value="Methyltransf_21"/>
    <property type="match status" value="1"/>
</dbReference>
<dbReference type="InterPro" id="IPR006342">
    <property type="entry name" value="FkbM_mtfrase"/>
</dbReference>
<name>X1MM74_9ZZZZ</name>
<dbReference type="EMBL" id="BARV01020980">
    <property type="protein sequence ID" value="GAI19156.1"/>
    <property type="molecule type" value="Genomic_DNA"/>
</dbReference>
<feature type="domain" description="Methyltransferase FkbM" evidence="1">
    <location>
        <begin position="50"/>
        <end position="207"/>
    </location>
</feature>
<dbReference type="PANTHER" id="PTHR34203:SF15">
    <property type="entry name" value="SLL1173 PROTEIN"/>
    <property type="match status" value="1"/>
</dbReference>
<proteinExistence type="predicted"/>
<sequence length="234" mass="27083">MAIMSEIETLHDKRKFIFDIQRDGWIPHQYEETKQYDTFYGFKSDWVVVDVGAWIGMWVIWVAPYVKKVYALEPVPELIDTLNQNVKLNKFTNIELFESALFSKTGMMEMDITGKPAGSTLVDAWRHGAQWLYEGGRKIEVQTYQWDDWVTEQGIERVNLLKMDVEGAELEVFSGMSEILPERMAVAVYHLDSPLPKLVEVLSEKGYVLEGFGYYDENAPNKGKPHSGFFRHKT</sequence>
<dbReference type="PANTHER" id="PTHR34203">
    <property type="entry name" value="METHYLTRANSFERASE, FKBM FAMILY PROTEIN"/>
    <property type="match status" value="1"/>
</dbReference>